<dbReference type="AlphaFoldDB" id="W9S606"/>
<sequence length="344" mass="37799">MSGIYATEIGEVHLLRSAEEVRDRGDSGLFYPGDDEAEPEFKTSLTSMAAVLSLHTLFLLPSNRSSQAISTKPRAVLSQANKMRVPYVLRQGQSRLFHKLPSGLNMEVIVQKEDPYEKKKRNTENPPLVFFHGSYHAAWCWAEHWLPFFSNSGYDCYAVSLLGQGESDAPAGSVAGTLQTHAGDIANFINRNLKSPPVLLGHSFGGLIIQSYIANLKNDQLLGTRNLYPELTGAALVCSVPPSGNSYQELMKESSRMPLFDLRKLNASLPVPSVPKSSIEILVLGAKDDFIVDMEGLKETGKFYGVSPVCIEGVAHDMMLDCSWEKGAKVILSWLNGLKQNVPL</sequence>
<feature type="domain" description="AB hydrolase-1" evidence="1">
    <location>
        <begin position="128"/>
        <end position="245"/>
    </location>
</feature>
<dbReference type="GO" id="GO:0006654">
    <property type="term" value="P:phosphatidic acid biosynthetic process"/>
    <property type="evidence" value="ECO:0007669"/>
    <property type="project" value="TreeGrafter"/>
</dbReference>
<dbReference type="PANTHER" id="PTHR42886">
    <property type="entry name" value="RE40534P-RELATED"/>
    <property type="match status" value="1"/>
</dbReference>
<dbReference type="Gene3D" id="3.40.50.1820">
    <property type="entry name" value="alpha/beta hydrolase"/>
    <property type="match status" value="1"/>
</dbReference>
<evidence type="ECO:0000313" key="2">
    <source>
        <dbReference type="EMBL" id="EXC17065.1"/>
    </source>
</evidence>
<evidence type="ECO:0000313" key="3">
    <source>
        <dbReference type="Proteomes" id="UP000030645"/>
    </source>
</evidence>
<dbReference type="Proteomes" id="UP000030645">
    <property type="component" value="Unassembled WGS sequence"/>
</dbReference>
<dbReference type="eggNOG" id="ENOG502QTPE">
    <property type="taxonomic scope" value="Eukaryota"/>
</dbReference>
<evidence type="ECO:0000259" key="1">
    <source>
        <dbReference type="Pfam" id="PF12697"/>
    </source>
</evidence>
<proteinExistence type="predicted"/>
<organism evidence="2 3">
    <name type="scientific">Morus notabilis</name>
    <dbReference type="NCBI Taxonomy" id="981085"/>
    <lineage>
        <taxon>Eukaryota</taxon>
        <taxon>Viridiplantae</taxon>
        <taxon>Streptophyta</taxon>
        <taxon>Embryophyta</taxon>
        <taxon>Tracheophyta</taxon>
        <taxon>Spermatophyta</taxon>
        <taxon>Magnoliopsida</taxon>
        <taxon>eudicotyledons</taxon>
        <taxon>Gunneridae</taxon>
        <taxon>Pentapetalae</taxon>
        <taxon>rosids</taxon>
        <taxon>fabids</taxon>
        <taxon>Rosales</taxon>
        <taxon>Moraceae</taxon>
        <taxon>Moreae</taxon>
        <taxon>Morus</taxon>
    </lineage>
</organism>
<dbReference type="InterPro" id="IPR000073">
    <property type="entry name" value="AB_hydrolase_1"/>
</dbReference>
<gene>
    <name evidence="2" type="ORF">L484_002371</name>
</gene>
<dbReference type="GO" id="GO:0055088">
    <property type="term" value="P:lipid homeostasis"/>
    <property type="evidence" value="ECO:0007669"/>
    <property type="project" value="TreeGrafter"/>
</dbReference>
<dbReference type="InterPro" id="IPR029058">
    <property type="entry name" value="AB_hydrolase_fold"/>
</dbReference>
<dbReference type="GO" id="GO:0052689">
    <property type="term" value="F:carboxylic ester hydrolase activity"/>
    <property type="evidence" value="ECO:0007669"/>
    <property type="project" value="TreeGrafter"/>
</dbReference>
<dbReference type="PANTHER" id="PTHR42886:SF42">
    <property type="entry name" value="ALPHA_BETA-HYDROLASES SUPERFAMILY PROTEIN"/>
    <property type="match status" value="1"/>
</dbReference>
<dbReference type="STRING" id="981085.W9S606"/>
<name>W9S606_9ROSA</name>
<dbReference type="EMBL" id="KE345805">
    <property type="protein sequence ID" value="EXC17065.1"/>
    <property type="molecule type" value="Genomic_DNA"/>
</dbReference>
<accession>W9S606</accession>
<reference evidence="3" key="1">
    <citation type="submission" date="2013-01" db="EMBL/GenBank/DDBJ databases">
        <title>Draft Genome Sequence of a Mulberry Tree, Morus notabilis C.K. Schneid.</title>
        <authorList>
            <person name="He N."/>
            <person name="Zhao S."/>
        </authorList>
    </citation>
    <scope>NUCLEOTIDE SEQUENCE</scope>
</reference>
<dbReference type="GO" id="GO:0042171">
    <property type="term" value="F:lysophosphatidic acid acyltransferase activity"/>
    <property type="evidence" value="ECO:0007669"/>
    <property type="project" value="TreeGrafter"/>
</dbReference>
<protein>
    <recommendedName>
        <fullName evidence="1">AB hydrolase-1 domain-containing protein</fullName>
    </recommendedName>
</protein>
<dbReference type="Pfam" id="PF12697">
    <property type="entry name" value="Abhydrolase_6"/>
    <property type="match status" value="1"/>
</dbReference>
<dbReference type="SUPFAM" id="SSF53474">
    <property type="entry name" value="alpha/beta-Hydrolases"/>
    <property type="match status" value="1"/>
</dbReference>
<keyword evidence="3" id="KW-1185">Reference proteome</keyword>